<reference evidence="3" key="1">
    <citation type="submission" date="2022-03" db="EMBL/GenBank/DDBJ databases">
        <title>A functionally conserved STORR gene fusion in Papaver species that diverged 16.8 million years ago.</title>
        <authorList>
            <person name="Catania T."/>
        </authorList>
    </citation>
    <scope>NUCLEOTIDE SEQUENCE</scope>
    <source>
        <strain evidence="3">S-191538</strain>
    </source>
</reference>
<evidence type="ECO:0000313" key="4">
    <source>
        <dbReference type="Proteomes" id="UP001177140"/>
    </source>
</evidence>
<keyword evidence="1" id="KW-1133">Transmembrane helix</keyword>
<keyword evidence="4" id="KW-1185">Reference proteome</keyword>
<organism evidence="3 4">
    <name type="scientific">Papaver nudicaule</name>
    <name type="common">Iceland poppy</name>
    <dbReference type="NCBI Taxonomy" id="74823"/>
    <lineage>
        <taxon>Eukaryota</taxon>
        <taxon>Viridiplantae</taxon>
        <taxon>Streptophyta</taxon>
        <taxon>Embryophyta</taxon>
        <taxon>Tracheophyta</taxon>
        <taxon>Spermatophyta</taxon>
        <taxon>Magnoliopsida</taxon>
        <taxon>Ranunculales</taxon>
        <taxon>Papaveraceae</taxon>
        <taxon>Papaveroideae</taxon>
        <taxon>Papaver</taxon>
    </lineage>
</organism>
<evidence type="ECO:0000313" key="2">
    <source>
        <dbReference type="EMBL" id="MCL7022223.1"/>
    </source>
</evidence>
<comment type="caution">
    <text evidence="3">The sequence shown here is derived from an EMBL/GenBank/DDBJ whole genome shotgun (WGS) entry which is preliminary data.</text>
</comment>
<keyword evidence="1" id="KW-0472">Membrane</keyword>
<feature type="non-terminal residue" evidence="3">
    <location>
        <position position="1"/>
    </location>
</feature>
<sequence>IFSLAIEAIAWGSMLVMIVLETRIYIREFRWYVRFGIIYVLVGDAVMLNLVLSVKEYLNP</sequence>
<feature type="non-terminal residue" evidence="3">
    <location>
        <position position="60"/>
    </location>
</feature>
<dbReference type="EMBL" id="JAJJMA010204163">
    <property type="protein sequence ID" value="MCL7039716.1"/>
    <property type="molecule type" value="Genomic_DNA"/>
</dbReference>
<name>A0AA41VEF2_PAPNU</name>
<dbReference type="AlphaFoldDB" id="A0AA41VEF2"/>
<evidence type="ECO:0000256" key="1">
    <source>
        <dbReference type="SAM" id="Phobius"/>
    </source>
</evidence>
<proteinExistence type="predicted"/>
<dbReference type="Proteomes" id="UP001177140">
    <property type="component" value="Unassembled WGS sequence"/>
</dbReference>
<feature type="transmembrane region" description="Helical" evidence="1">
    <location>
        <begin position="6"/>
        <end position="24"/>
    </location>
</feature>
<feature type="transmembrane region" description="Helical" evidence="1">
    <location>
        <begin position="31"/>
        <end position="52"/>
    </location>
</feature>
<keyword evidence="1" id="KW-0812">Transmembrane</keyword>
<evidence type="ECO:0000313" key="3">
    <source>
        <dbReference type="EMBL" id="MCL7039716.1"/>
    </source>
</evidence>
<dbReference type="EMBL" id="JAJJMA010009144">
    <property type="protein sequence ID" value="MCL7022223.1"/>
    <property type="molecule type" value="Genomic_DNA"/>
</dbReference>
<accession>A0AA41VEF2</accession>
<gene>
    <name evidence="3" type="ORF">MKW94_001740</name>
    <name evidence="2" type="ORF">MKW94_030944</name>
</gene>
<protein>
    <submittedName>
        <fullName evidence="3">Uncharacterized protein</fullName>
    </submittedName>
</protein>